<evidence type="ECO:0000313" key="1">
    <source>
        <dbReference type="EMBL" id="MDP0399848.1"/>
    </source>
</evidence>
<comment type="caution">
    <text evidence="1">The sequence shown here is derived from an EMBL/GenBank/DDBJ whole genome shotgun (WGS) entry which is preliminary data.</text>
</comment>
<evidence type="ECO:0000313" key="2">
    <source>
        <dbReference type="Proteomes" id="UP001178281"/>
    </source>
</evidence>
<sequence length="196" mass="21569">MSLYLFELDGVPAPASAARFVLAGLLDQHSPQSRYRFEQSASNSVACDGCAVRYPCPTVLGAALTTRFPLGLNPEDLAREMQRTSLGLPADAVIEDGLIVLPDTDGVYTWRRNESGQWTKSWVGKGGEGEWLTGEDDAMLAVLMTLGKRRGQPFGWRVLEDDLAVARAAHGHGRAWWRDESMRPYIADLPNPLEPN</sequence>
<accession>A0AA90SN08</accession>
<gene>
    <name evidence="1" type="ORF">Q7X28_18175</name>
</gene>
<name>A0AA90SN08_9ACTN</name>
<dbReference type="AlphaFoldDB" id="A0AA90SN08"/>
<keyword evidence="2" id="KW-1185">Reference proteome</keyword>
<dbReference type="EMBL" id="JAUTIX010000007">
    <property type="protein sequence ID" value="MDP0399848.1"/>
    <property type="molecule type" value="Genomic_DNA"/>
</dbReference>
<dbReference type="Proteomes" id="UP001178281">
    <property type="component" value="Unassembled WGS sequence"/>
</dbReference>
<reference evidence="1" key="1">
    <citation type="submission" date="2023-08" db="EMBL/GenBank/DDBJ databases">
        <title>The draft genome of Tsukamurella strandjordii strain 050030.</title>
        <authorList>
            <person name="Zhao F."/>
            <person name="Feng Y."/>
            <person name="Zong Z."/>
        </authorList>
    </citation>
    <scope>NUCLEOTIDE SEQUENCE</scope>
    <source>
        <strain evidence="1">050030</strain>
    </source>
</reference>
<dbReference type="RefSeq" id="WP_305112351.1">
    <property type="nucleotide sequence ID" value="NZ_JAUTIX010000007.1"/>
</dbReference>
<protein>
    <submittedName>
        <fullName evidence="1">Uncharacterized protein</fullName>
    </submittedName>
</protein>
<proteinExistence type="predicted"/>
<organism evidence="1 2">
    <name type="scientific">Tsukamurella strandjordii</name>
    <dbReference type="NCBI Taxonomy" id="147577"/>
    <lineage>
        <taxon>Bacteria</taxon>
        <taxon>Bacillati</taxon>
        <taxon>Actinomycetota</taxon>
        <taxon>Actinomycetes</taxon>
        <taxon>Mycobacteriales</taxon>
        <taxon>Tsukamurellaceae</taxon>
        <taxon>Tsukamurella</taxon>
    </lineage>
</organism>